<dbReference type="PaxDb" id="4577-GRMZM2G098099_P01"/>
<gene>
    <name evidence="1" type="ORF">ZEAMMB73_Zm00001d002524</name>
</gene>
<dbReference type="eggNOG" id="ENOG502RZD3">
    <property type="taxonomic scope" value="Eukaryota"/>
</dbReference>
<name>A0A1D6E1Q9_MAIZE</name>
<sequence>MDTRHPWVDAGFARPRAPALRV</sequence>
<evidence type="ECO:0000313" key="1">
    <source>
        <dbReference type="EMBL" id="ONM14603.1"/>
    </source>
</evidence>
<accession>A0A1D6E1Q9</accession>
<organism evidence="1">
    <name type="scientific">Zea mays</name>
    <name type="common">Maize</name>
    <dbReference type="NCBI Taxonomy" id="4577"/>
    <lineage>
        <taxon>Eukaryota</taxon>
        <taxon>Viridiplantae</taxon>
        <taxon>Streptophyta</taxon>
        <taxon>Embryophyta</taxon>
        <taxon>Tracheophyta</taxon>
        <taxon>Spermatophyta</taxon>
        <taxon>Magnoliopsida</taxon>
        <taxon>Liliopsida</taxon>
        <taxon>Poales</taxon>
        <taxon>Poaceae</taxon>
        <taxon>PACMAD clade</taxon>
        <taxon>Panicoideae</taxon>
        <taxon>Andropogonodae</taxon>
        <taxon>Andropogoneae</taxon>
        <taxon>Tripsacinae</taxon>
        <taxon>Zea</taxon>
    </lineage>
</organism>
<proteinExistence type="predicted"/>
<dbReference type="EMBL" id="CM007648">
    <property type="protein sequence ID" value="ONM14603.1"/>
    <property type="molecule type" value="Genomic_DNA"/>
</dbReference>
<reference evidence="1" key="1">
    <citation type="submission" date="2015-12" db="EMBL/GenBank/DDBJ databases">
        <title>Update maize B73 reference genome by single molecule sequencing technologies.</title>
        <authorList>
            <consortium name="Maize Genome Sequencing Project"/>
            <person name="Ware D."/>
        </authorList>
    </citation>
    <scope>NUCLEOTIDE SEQUENCE [LARGE SCALE GENOMIC DNA]</scope>
    <source>
        <tissue evidence="1">Seedling</tissue>
    </source>
</reference>
<dbReference type="InParanoid" id="A0A1D6E1Q9"/>
<protein>
    <submittedName>
        <fullName evidence="1">Uncharacterized protein</fullName>
    </submittedName>
</protein>
<dbReference type="AlphaFoldDB" id="A0A1D6E1Q9"/>